<keyword evidence="6" id="KW-1185">Reference proteome</keyword>
<comment type="similarity">
    <text evidence="1">Belongs to the mTERF family.</text>
</comment>
<dbReference type="PANTHER" id="PTHR13068:SF236">
    <property type="entry name" value="OS02G0749800 PROTEIN"/>
    <property type="match status" value="1"/>
</dbReference>
<dbReference type="PANTHER" id="PTHR13068">
    <property type="entry name" value="CGI-12 PROTEIN-RELATED"/>
    <property type="match status" value="1"/>
</dbReference>
<dbReference type="GO" id="GO:0003676">
    <property type="term" value="F:nucleic acid binding"/>
    <property type="evidence" value="ECO:0007669"/>
    <property type="project" value="InterPro"/>
</dbReference>
<evidence type="ECO:0000313" key="6">
    <source>
        <dbReference type="Proteomes" id="UP001140949"/>
    </source>
</evidence>
<reference evidence="5" key="1">
    <citation type="journal article" date="2023" name="GigaByte">
        <title>Genome assembly of the bearded iris, Iris pallida Lam.</title>
        <authorList>
            <person name="Bruccoleri R.E."/>
            <person name="Oakeley E.J."/>
            <person name="Faust A.M.E."/>
            <person name="Altorfer M."/>
            <person name="Dessus-Babus S."/>
            <person name="Burckhardt D."/>
            <person name="Oertli M."/>
            <person name="Naumann U."/>
            <person name="Petersen F."/>
            <person name="Wong J."/>
        </authorList>
    </citation>
    <scope>NUCLEOTIDE SEQUENCE</scope>
    <source>
        <strain evidence="5">GSM-AAB239-AS_SAM_17_03QT</strain>
    </source>
</reference>
<dbReference type="InterPro" id="IPR038538">
    <property type="entry name" value="MTERF_sf"/>
</dbReference>
<dbReference type="FunFam" id="1.25.70.10:FF:000001">
    <property type="entry name" value="Mitochondrial transcription termination factor-like"/>
    <property type="match status" value="1"/>
</dbReference>
<dbReference type="InterPro" id="IPR003690">
    <property type="entry name" value="MTERF"/>
</dbReference>
<dbReference type="Pfam" id="PF02536">
    <property type="entry name" value="mTERF"/>
    <property type="match status" value="2"/>
</dbReference>
<keyword evidence="2" id="KW-0804">Transcription</keyword>
<keyword evidence="2" id="KW-0805">Transcription regulation</keyword>
<keyword evidence="3" id="KW-0809">Transit peptide</keyword>
<feature type="region of interest" description="Disordered" evidence="4">
    <location>
        <begin position="385"/>
        <end position="412"/>
    </location>
</feature>
<gene>
    <name evidence="5" type="ORF">M6B38_182620</name>
</gene>
<comment type="caution">
    <text evidence="5">The sequence shown here is derived from an EMBL/GenBank/DDBJ whole genome shotgun (WGS) entry which is preliminary data.</text>
</comment>
<dbReference type="Proteomes" id="UP001140949">
    <property type="component" value="Unassembled WGS sequence"/>
</dbReference>
<dbReference type="GO" id="GO:0006353">
    <property type="term" value="P:DNA-templated transcription termination"/>
    <property type="evidence" value="ECO:0007669"/>
    <property type="project" value="UniProtKB-KW"/>
</dbReference>
<name>A0AAX6EL35_IRIPA</name>
<organism evidence="5 6">
    <name type="scientific">Iris pallida</name>
    <name type="common">Sweet iris</name>
    <dbReference type="NCBI Taxonomy" id="29817"/>
    <lineage>
        <taxon>Eukaryota</taxon>
        <taxon>Viridiplantae</taxon>
        <taxon>Streptophyta</taxon>
        <taxon>Embryophyta</taxon>
        <taxon>Tracheophyta</taxon>
        <taxon>Spermatophyta</taxon>
        <taxon>Magnoliopsida</taxon>
        <taxon>Liliopsida</taxon>
        <taxon>Asparagales</taxon>
        <taxon>Iridaceae</taxon>
        <taxon>Iridoideae</taxon>
        <taxon>Irideae</taxon>
        <taxon>Iris</taxon>
    </lineage>
</organism>
<evidence type="ECO:0000256" key="2">
    <source>
        <dbReference type="ARBA" id="ARBA00022472"/>
    </source>
</evidence>
<keyword evidence="2" id="KW-0806">Transcription termination</keyword>
<dbReference type="AlphaFoldDB" id="A0AAX6EL35"/>
<proteinExistence type="inferred from homology"/>
<evidence type="ECO:0000256" key="4">
    <source>
        <dbReference type="SAM" id="MobiDB-lite"/>
    </source>
</evidence>
<dbReference type="SMART" id="SM00733">
    <property type="entry name" value="Mterf"/>
    <property type="match status" value="7"/>
</dbReference>
<reference evidence="5" key="2">
    <citation type="submission" date="2023-04" db="EMBL/GenBank/DDBJ databases">
        <authorList>
            <person name="Bruccoleri R.E."/>
            <person name="Oakeley E.J."/>
            <person name="Faust A.-M."/>
            <person name="Dessus-Babus S."/>
            <person name="Altorfer M."/>
            <person name="Burckhardt D."/>
            <person name="Oertli M."/>
            <person name="Naumann U."/>
            <person name="Petersen F."/>
            <person name="Wong J."/>
        </authorList>
    </citation>
    <scope>NUCLEOTIDE SEQUENCE</scope>
    <source>
        <strain evidence="5">GSM-AAB239-AS_SAM_17_03QT</strain>
        <tissue evidence="5">Leaf</tissue>
    </source>
</reference>
<dbReference type="Gene3D" id="1.25.70.10">
    <property type="entry name" value="Transcription termination factor 3, mitochondrial"/>
    <property type="match status" value="1"/>
</dbReference>
<evidence type="ECO:0000313" key="5">
    <source>
        <dbReference type="EMBL" id="KAJ6804648.1"/>
    </source>
</evidence>
<accession>A0AAX6EL35</accession>
<evidence type="ECO:0000256" key="3">
    <source>
        <dbReference type="ARBA" id="ARBA00022946"/>
    </source>
</evidence>
<evidence type="ECO:0000256" key="1">
    <source>
        <dbReference type="ARBA" id="ARBA00007692"/>
    </source>
</evidence>
<sequence length="412" mass="46418">MNKLFFLNALRKNTTTISSSSPGLLWFSAAASAADKTQTSSPKPHFMVEYLINSCGVPPEKAARASVHLPKAKPPSDPDSVLRFLRRAGFADADVTRLLSKEPRILYADVERTLRPKLALLLEMGLSQAEAIELVCHSPASLRMSDLRLRIEFWKSLLGANDSLLKACRRDNFLLSSNLAERIVPNVSLLRERGFLDAQIAHVVIKIPRLVTRNPESFAAAVGWVEELGFPASSGMFCQALHLVACNTREGFDTKLRFLKGLGWSESDVMSAVKKHPKMFNLTEENLRSKMDFFLREVGFEISSLVHCPVLLDYSLGRRLRPRYNVLRALKGDESQVARARDFFISDNDFLERYAQKEKDPELYEAYVAACAGYQDTETKEAVKNEPGLIKKRRQMKRSTRVSDPNKEHVIS</sequence>
<protein>
    <submittedName>
        <fullName evidence="5">Mitochondrial transcription termination factor family protein isoform X2</fullName>
    </submittedName>
</protein>
<dbReference type="EMBL" id="JANAVB010035818">
    <property type="protein sequence ID" value="KAJ6804648.1"/>
    <property type="molecule type" value="Genomic_DNA"/>
</dbReference>
<feature type="compositionally biased region" description="Basic residues" evidence="4">
    <location>
        <begin position="390"/>
        <end position="400"/>
    </location>
</feature>